<dbReference type="PRINTS" id="PR00091">
    <property type="entry name" value="NITROGNASEII"/>
</dbReference>
<feature type="coiled-coil region" evidence="5">
    <location>
        <begin position="91"/>
        <end position="118"/>
    </location>
</feature>
<name>A0A1M7G2E1_RUMFL</name>
<comment type="catalytic activity">
    <reaction evidence="2">
        <text>ATP + H2O = ADP + phosphate + H(+)</text>
        <dbReference type="Rhea" id="RHEA:13065"/>
        <dbReference type="ChEBI" id="CHEBI:15377"/>
        <dbReference type="ChEBI" id="CHEBI:15378"/>
        <dbReference type="ChEBI" id="CHEBI:30616"/>
        <dbReference type="ChEBI" id="CHEBI:43474"/>
        <dbReference type="ChEBI" id="CHEBI:456216"/>
    </reaction>
</comment>
<evidence type="ECO:0000256" key="4">
    <source>
        <dbReference type="ARBA" id="ARBA00071824"/>
    </source>
</evidence>
<dbReference type="Pfam" id="PF13614">
    <property type="entry name" value="AAA_31"/>
    <property type="match status" value="1"/>
</dbReference>
<evidence type="ECO:0000256" key="3">
    <source>
        <dbReference type="ARBA" id="ARBA00062323"/>
    </source>
</evidence>
<evidence type="ECO:0000256" key="1">
    <source>
        <dbReference type="ARBA" id="ARBA00006976"/>
    </source>
</evidence>
<accession>A0A1M7G2E1</accession>
<evidence type="ECO:0000259" key="6">
    <source>
        <dbReference type="Pfam" id="PF13614"/>
    </source>
</evidence>
<gene>
    <name evidence="7" type="ORF">SAMN04487860_10111</name>
</gene>
<dbReference type="PANTHER" id="PTHR13696:SF52">
    <property type="entry name" value="PARA FAMILY PROTEIN CT_582"/>
    <property type="match status" value="1"/>
</dbReference>
<dbReference type="PANTHER" id="PTHR13696">
    <property type="entry name" value="P-LOOP CONTAINING NUCLEOSIDE TRIPHOSPHATE HYDROLASE"/>
    <property type="match status" value="1"/>
</dbReference>
<reference evidence="7 8" key="1">
    <citation type="submission" date="2016-11" db="EMBL/GenBank/DDBJ databases">
        <authorList>
            <person name="Jaros S."/>
            <person name="Januszkiewicz K."/>
            <person name="Wedrychowicz H."/>
        </authorList>
    </citation>
    <scope>NUCLEOTIDE SEQUENCE [LARGE SCALE GENOMIC DNA]</scope>
    <source>
        <strain evidence="7 8">Y1</strain>
    </source>
</reference>
<proteinExistence type="inferred from homology"/>
<comment type="subunit">
    <text evidence="3">Dimerizes in the presence of ATP but not ADP; ATP-binding is required for double-stranded (ds)DNA-binding. Interacts with DnaA.</text>
</comment>
<dbReference type="AlphaFoldDB" id="A0A1M7G2E1"/>
<dbReference type="EMBL" id="FRCT01000001">
    <property type="protein sequence ID" value="SHM10248.1"/>
    <property type="molecule type" value="Genomic_DNA"/>
</dbReference>
<keyword evidence="5" id="KW-0175">Coiled coil</keyword>
<dbReference type="CDD" id="cd02042">
    <property type="entry name" value="ParAB_family"/>
    <property type="match status" value="1"/>
</dbReference>
<dbReference type="InterPro" id="IPR027417">
    <property type="entry name" value="P-loop_NTPase"/>
</dbReference>
<dbReference type="SUPFAM" id="SSF52540">
    <property type="entry name" value="P-loop containing nucleoside triphosphate hydrolases"/>
    <property type="match status" value="1"/>
</dbReference>
<dbReference type="Gene3D" id="3.40.50.300">
    <property type="entry name" value="P-loop containing nucleotide triphosphate hydrolases"/>
    <property type="match status" value="1"/>
</dbReference>
<dbReference type="RefSeq" id="WP_072947581.1">
    <property type="nucleotide sequence ID" value="NZ_FRCT01000001.1"/>
</dbReference>
<evidence type="ECO:0000256" key="2">
    <source>
        <dbReference type="ARBA" id="ARBA00049360"/>
    </source>
</evidence>
<comment type="similarity">
    <text evidence="1">Belongs to the ParA family.</text>
</comment>
<evidence type="ECO:0000313" key="8">
    <source>
        <dbReference type="Proteomes" id="UP000184394"/>
    </source>
</evidence>
<dbReference type="Proteomes" id="UP000184394">
    <property type="component" value="Unassembled WGS sequence"/>
</dbReference>
<dbReference type="InterPro" id="IPR025669">
    <property type="entry name" value="AAA_dom"/>
</dbReference>
<dbReference type="OrthoDB" id="9815116at2"/>
<dbReference type="FunFam" id="3.40.50.300:FF:000285">
    <property type="entry name" value="Sporulation initiation inhibitor Soj"/>
    <property type="match status" value="1"/>
</dbReference>
<dbReference type="InterPro" id="IPR050678">
    <property type="entry name" value="DNA_Partitioning_ATPase"/>
</dbReference>
<organism evidence="7 8">
    <name type="scientific">Ruminococcus flavefaciens</name>
    <dbReference type="NCBI Taxonomy" id="1265"/>
    <lineage>
        <taxon>Bacteria</taxon>
        <taxon>Bacillati</taxon>
        <taxon>Bacillota</taxon>
        <taxon>Clostridia</taxon>
        <taxon>Eubacteriales</taxon>
        <taxon>Oscillospiraceae</taxon>
        <taxon>Ruminococcus</taxon>
    </lineage>
</organism>
<feature type="domain" description="AAA" evidence="6">
    <location>
        <begin position="3"/>
        <end position="178"/>
    </location>
</feature>
<sequence length="275" mass="30246">MGKIIAVANQKGGVGKSTTVINIAAYLGSRGFKILCIDSDPQGNTTTGFGIKKKSVSSSTYDVITGKTRIQEAVIATEFENVSIVPATEALAGCEIELAEYENRVNRLKMQILTCKDEYDYIFIDCPPALGTITINGIVACDSIIVPMLAEFYALEGLSQLVNTIKIVKNNYNPALEIEGILFTMFDGRLNVANDVVTEVEKYFPDKVFKTKVPRNVRISEAPSHGKPVMYYDKTSKGAEAYELVCHELLGEPLELPKKKKIFSFKKHKKGKSSS</sequence>
<evidence type="ECO:0000313" key="7">
    <source>
        <dbReference type="EMBL" id="SHM10248.1"/>
    </source>
</evidence>
<evidence type="ECO:0000256" key="5">
    <source>
        <dbReference type="SAM" id="Coils"/>
    </source>
</evidence>
<protein>
    <recommendedName>
        <fullName evidence="4">Sporulation initiation inhibitor protein Soj</fullName>
    </recommendedName>
</protein>